<evidence type="ECO:0000256" key="3">
    <source>
        <dbReference type="ARBA" id="ARBA00023015"/>
    </source>
</evidence>
<dbReference type="GO" id="GO:0008270">
    <property type="term" value="F:zinc ion binding"/>
    <property type="evidence" value="ECO:0007669"/>
    <property type="project" value="InterPro"/>
</dbReference>
<sequence>MSEALAKGSGKKVPVFKFFVGSKSKVRTGCATCKIRRIKCDELKPGMNTVPRPTAPASPTCAPTLLVTACNRCTSTGRHCDGYPELQTRKKRGKKTDSKSSPSSLSPVAVDGASVVPFLAKRMVQATLPLFPDCSPQESRLLHVFLGHSIEIMSPWHGGNFWQDHVPRRGHFESATRHAMIAMAATHENMQFMRDAIPNDPRMEDSICKARKNYALYHYAKSVSELARILSERQNGAEEIAMINCVVYIVVDFLWGNVATSIAHLHSGSEILKQYRKKKPKGRVVQEDSLEANLMRVYDTMGHQVSDVAVKEESDLDGGSNSELTDFDNFVDARKSIEKIATDGLRLVRQGSLEDADTTTLERRAEIQKMESVHKGRLEVWRARFEGVLTKSELDHSNKDDKQTKEDISTMLLLYLSSIVWLWDGGYPKQAQPLKMFGQLIHVSELLLAESRDSVEDRNRIRMILFDTRVWPSLAILAAKCEDSDLRKRAVAILAKTRPVHNQTTGSTTSTSPTSTVSSLNVPDIVEESAGNWGTWVEMTSAK</sequence>
<feature type="region of interest" description="Disordered" evidence="7">
    <location>
        <begin position="84"/>
        <end position="108"/>
    </location>
</feature>
<dbReference type="PANTHER" id="PTHR36206">
    <property type="entry name" value="ASPERCRYPTIN BIOSYNTHESIS CLUSTER-SPECIFIC TRANSCRIPTION REGULATOR ATNN-RELATED"/>
    <property type="match status" value="1"/>
</dbReference>
<dbReference type="SMART" id="SM00066">
    <property type="entry name" value="GAL4"/>
    <property type="match status" value="1"/>
</dbReference>
<organism evidence="9 10">
    <name type="scientific">Glarea lozoyensis (strain ATCC 20868 / MF5171)</name>
    <dbReference type="NCBI Taxonomy" id="1116229"/>
    <lineage>
        <taxon>Eukaryota</taxon>
        <taxon>Fungi</taxon>
        <taxon>Dikarya</taxon>
        <taxon>Ascomycota</taxon>
        <taxon>Pezizomycotina</taxon>
        <taxon>Leotiomycetes</taxon>
        <taxon>Helotiales</taxon>
        <taxon>Helotiaceae</taxon>
        <taxon>Glarea</taxon>
    </lineage>
</organism>
<evidence type="ECO:0000313" key="10">
    <source>
        <dbReference type="Proteomes" id="UP000016922"/>
    </source>
</evidence>
<proteinExistence type="predicted"/>
<evidence type="ECO:0000256" key="2">
    <source>
        <dbReference type="ARBA" id="ARBA00022833"/>
    </source>
</evidence>
<keyword evidence="5" id="KW-0804">Transcription</keyword>
<evidence type="ECO:0000256" key="6">
    <source>
        <dbReference type="ARBA" id="ARBA00023242"/>
    </source>
</evidence>
<dbReference type="Pfam" id="PF11951">
    <property type="entry name" value="Fungal_trans_2"/>
    <property type="match status" value="1"/>
</dbReference>
<evidence type="ECO:0000259" key="8">
    <source>
        <dbReference type="SMART" id="SM00066"/>
    </source>
</evidence>
<evidence type="ECO:0000313" key="9">
    <source>
        <dbReference type="EMBL" id="EPE34999.1"/>
    </source>
</evidence>
<dbReference type="OrthoDB" id="2593732at2759"/>
<keyword evidence="4 9" id="KW-0238">DNA-binding</keyword>
<dbReference type="RefSeq" id="XP_008077986.1">
    <property type="nucleotide sequence ID" value="XM_008079795.1"/>
</dbReference>
<dbReference type="InterPro" id="IPR052360">
    <property type="entry name" value="Transcr_Regulatory_Proteins"/>
</dbReference>
<dbReference type="GeneID" id="19469740"/>
<dbReference type="EMBL" id="KE145355">
    <property type="protein sequence ID" value="EPE34999.1"/>
    <property type="molecule type" value="Genomic_DNA"/>
</dbReference>
<dbReference type="GO" id="GO:0000981">
    <property type="term" value="F:DNA-binding transcription factor activity, RNA polymerase II-specific"/>
    <property type="evidence" value="ECO:0007669"/>
    <property type="project" value="InterPro"/>
</dbReference>
<dbReference type="AlphaFoldDB" id="S3DD23"/>
<accession>S3DD23</accession>
<evidence type="ECO:0000256" key="7">
    <source>
        <dbReference type="SAM" id="MobiDB-lite"/>
    </source>
</evidence>
<name>S3DD23_GLAL2</name>
<keyword evidence="3" id="KW-0805">Transcription regulation</keyword>
<dbReference type="Proteomes" id="UP000016922">
    <property type="component" value="Unassembled WGS sequence"/>
</dbReference>
<dbReference type="InterPro" id="IPR001138">
    <property type="entry name" value="Zn2Cys6_DnaBD"/>
</dbReference>
<dbReference type="SUPFAM" id="SSF57701">
    <property type="entry name" value="Zn2/Cys6 DNA-binding domain"/>
    <property type="match status" value="1"/>
</dbReference>
<keyword evidence="1" id="KW-0479">Metal-binding</keyword>
<evidence type="ECO:0000256" key="5">
    <source>
        <dbReference type="ARBA" id="ARBA00023163"/>
    </source>
</evidence>
<feature type="domain" description="Zn(2)-C6 fungal-type" evidence="8">
    <location>
        <begin position="24"/>
        <end position="91"/>
    </location>
</feature>
<dbReference type="KEGG" id="glz:GLAREA_10694"/>
<dbReference type="InterPro" id="IPR021858">
    <property type="entry name" value="Fun_TF"/>
</dbReference>
<evidence type="ECO:0000256" key="4">
    <source>
        <dbReference type="ARBA" id="ARBA00023125"/>
    </source>
</evidence>
<dbReference type="PANTHER" id="PTHR36206:SF13">
    <property type="entry name" value="TRANSCRIPTIONAL REGULATORY PROTEIN MOC3"/>
    <property type="match status" value="1"/>
</dbReference>
<keyword evidence="6" id="KW-0539">Nucleus</keyword>
<gene>
    <name evidence="9" type="ORF">GLAREA_10694</name>
</gene>
<reference evidence="9 10" key="1">
    <citation type="journal article" date="2013" name="BMC Genomics">
        <title>Genomics-driven discovery of the pneumocandin biosynthetic gene cluster in the fungus Glarea lozoyensis.</title>
        <authorList>
            <person name="Chen L."/>
            <person name="Yue Q."/>
            <person name="Zhang X."/>
            <person name="Xiang M."/>
            <person name="Wang C."/>
            <person name="Li S."/>
            <person name="Che Y."/>
            <person name="Ortiz-Lopez F.J."/>
            <person name="Bills G.F."/>
            <person name="Liu X."/>
            <person name="An Z."/>
        </authorList>
    </citation>
    <scope>NUCLEOTIDE SEQUENCE [LARGE SCALE GENOMIC DNA]</scope>
    <source>
        <strain evidence="10">ATCC 20868 / MF5171</strain>
    </source>
</reference>
<dbReference type="HOGENOM" id="CLU_501565_0_0_1"/>
<evidence type="ECO:0000256" key="1">
    <source>
        <dbReference type="ARBA" id="ARBA00022723"/>
    </source>
</evidence>
<keyword evidence="10" id="KW-1185">Reference proteome</keyword>
<dbReference type="GO" id="GO:0003677">
    <property type="term" value="F:DNA binding"/>
    <property type="evidence" value="ECO:0007669"/>
    <property type="project" value="UniProtKB-KW"/>
</dbReference>
<keyword evidence="2" id="KW-0862">Zinc</keyword>
<dbReference type="InterPro" id="IPR036864">
    <property type="entry name" value="Zn2-C6_fun-type_DNA-bd_sf"/>
</dbReference>
<protein>
    <submittedName>
        <fullName evidence="9">Zn2/Cys6 DNA-binding protein</fullName>
    </submittedName>
</protein>